<evidence type="ECO:0000256" key="7">
    <source>
        <dbReference type="SAM" id="MobiDB-lite"/>
    </source>
</evidence>
<reference evidence="10 11" key="1">
    <citation type="submission" date="2018-06" db="EMBL/GenBank/DDBJ databases">
        <title>Complete Genomes of Monosporascus.</title>
        <authorList>
            <person name="Robinson A.J."/>
            <person name="Natvig D.O."/>
        </authorList>
    </citation>
    <scope>NUCLEOTIDE SEQUENCE [LARGE SCALE GENOMIC DNA]</scope>
    <source>
        <strain evidence="10 11">CBS 609.92</strain>
    </source>
</reference>
<evidence type="ECO:0000256" key="1">
    <source>
        <dbReference type="ARBA" id="ARBA00001954"/>
    </source>
</evidence>
<protein>
    <recommendedName>
        <fullName evidence="12">TauD/TfdA-like domain-containing protein</fullName>
    </recommendedName>
</protein>
<evidence type="ECO:0000256" key="5">
    <source>
        <dbReference type="ARBA" id="ARBA00023002"/>
    </source>
</evidence>
<proteinExistence type="inferred from homology"/>
<dbReference type="Proteomes" id="UP000294003">
    <property type="component" value="Unassembled WGS sequence"/>
</dbReference>
<dbReference type="Gene3D" id="3.20.20.150">
    <property type="entry name" value="Divalent-metal-dependent TIM barrel enzymes"/>
    <property type="match status" value="1"/>
</dbReference>
<feature type="compositionally biased region" description="Basic and acidic residues" evidence="7">
    <location>
        <begin position="706"/>
        <end position="720"/>
    </location>
</feature>
<dbReference type="InterPro" id="IPR003819">
    <property type="entry name" value="TauD/TfdA-like"/>
</dbReference>
<evidence type="ECO:0000256" key="6">
    <source>
        <dbReference type="ARBA" id="ARBA00023004"/>
    </source>
</evidence>
<dbReference type="PANTHER" id="PTHR30468:SF10">
    <property type="entry name" value="TAUD_TFDA-LIKE DOMAIN-CONTAINING PROTEIN"/>
    <property type="match status" value="1"/>
</dbReference>
<evidence type="ECO:0000259" key="8">
    <source>
        <dbReference type="Pfam" id="PF01261"/>
    </source>
</evidence>
<dbReference type="InterPro" id="IPR051323">
    <property type="entry name" value="AtsK-like"/>
</dbReference>
<evidence type="ECO:0008006" key="12">
    <source>
        <dbReference type="Google" id="ProtNLM"/>
    </source>
</evidence>
<comment type="caution">
    <text evidence="10">The sequence shown here is derived from an EMBL/GenBank/DDBJ whole genome shotgun (WGS) entry which is preliminary data.</text>
</comment>
<feature type="domain" description="Xylose isomerase-like TIM barrel" evidence="8">
    <location>
        <begin position="370"/>
        <end position="669"/>
    </location>
</feature>
<dbReference type="SUPFAM" id="SSF51197">
    <property type="entry name" value="Clavaminate synthase-like"/>
    <property type="match status" value="1"/>
</dbReference>
<dbReference type="Pfam" id="PF02668">
    <property type="entry name" value="TauD"/>
    <property type="match status" value="1"/>
</dbReference>
<dbReference type="SUPFAM" id="SSF51658">
    <property type="entry name" value="Xylose isomerase-like"/>
    <property type="match status" value="1"/>
</dbReference>
<keyword evidence="6" id="KW-0408">Iron</keyword>
<sequence>MTVSQDVPPVQNGHGQKTLIREPLKLKGLLDKYKSFNVTPAIGKEFPDANVVEWMKAPNSDELLRDLAITISRRGVVFFRAQTDLTDELQKELAHRLGVLSGKPDDSKLHIHPLTKHNLDKDPELNVITTDKAANPAEDLWKNRPADIRNAWHTDTGYEPNPADYSILKLVKLPEAGGDTIWCSSCEIYDKISPAYRSFLEGLTATFCQSRLPISAAAKGFELYAEPRGSPNNVGTSLRAVHPVVRTNPVTGWKSLFAVGNHVERINDLTPDESRRLHDWFLQMIVEEHDTQLRHRWEHQYDIAIWDNRTVYHSAIFDFAGLGARTGHRADGRCFAEYSSSGETDVSSPLHAITTVSLGSSNFHSITDKIDQAARHGFKAIELFIDDLESLARANSSTPVTSALPPDAILAAAYQIRQQCDRLDVTILNLQPLRFYEGLADREKRNHILDNIIPLWIDAVKILGADTILVPSNFLPPDQTVGDFDTIVEDLRALAAQGAEYTPPIKFAYEALAWGTHINTWEQSWEIVQAVNKPNLGLALDTFNIAGAIYADPTTDDGCIRHGADANLYNSLSRMTSTLALDLPKLFIVQVADAERLSRPLRPGHPFYVPGQPSRMSWSRNCRLFPCESDRGGFLPVTRVIGAILALGWRGYLAYEVFSRSLADSDPLTPARHAERARRPWQLLNQIDWCQKTQPNTFIDSQSKCGTRDRDGGRAEDSRTEQIPANARQPLVQRDCNDKQLDLISTSYGEYEYRLPSMLSKQTA</sequence>
<evidence type="ECO:0000256" key="4">
    <source>
        <dbReference type="ARBA" id="ARBA00022964"/>
    </source>
</evidence>
<dbReference type="PANTHER" id="PTHR30468">
    <property type="entry name" value="ALPHA-KETOGLUTARATE-DEPENDENT SULFONATE DIOXYGENASE"/>
    <property type="match status" value="1"/>
</dbReference>
<gene>
    <name evidence="10" type="ORF">DL762_006571</name>
</gene>
<feature type="region of interest" description="Disordered" evidence="7">
    <location>
        <begin position="700"/>
        <end position="721"/>
    </location>
</feature>
<accession>A0ABY0H1Q2</accession>
<feature type="domain" description="TauD/TfdA-like" evidence="9">
    <location>
        <begin position="37"/>
        <end position="329"/>
    </location>
</feature>
<dbReference type="InterPro" id="IPR013022">
    <property type="entry name" value="Xyl_isomerase-like_TIM-brl"/>
</dbReference>
<evidence type="ECO:0000313" key="10">
    <source>
        <dbReference type="EMBL" id="RYO82548.1"/>
    </source>
</evidence>
<name>A0ABY0H1Q2_9PEZI</name>
<keyword evidence="4" id="KW-0223">Dioxygenase</keyword>
<evidence type="ECO:0000256" key="3">
    <source>
        <dbReference type="ARBA" id="ARBA00022723"/>
    </source>
</evidence>
<evidence type="ECO:0000313" key="11">
    <source>
        <dbReference type="Proteomes" id="UP000294003"/>
    </source>
</evidence>
<organism evidence="10 11">
    <name type="scientific">Monosporascus cannonballus</name>
    <dbReference type="NCBI Taxonomy" id="155416"/>
    <lineage>
        <taxon>Eukaryota</taxon>
        <taxon>Fungi</taxon>
        <taxon>Dikarya</taxon>
        <taxon>Ascomycota</taxon>
        <taxon>Pezizomycotina</taxon>
        <taxon>Sordariomycetes</taxon>
        <taxon>Xylariomycetidae</taxon>
        <taxon>Xylariales</taxon>
        <taxon>Xylariales incertae sedis</taxon>
        <taxon>Monosporascus</taxon>
    </lineage>
</organism>
<evidence type="ECO:0000256" key="2">
    <source>
        <dbReference type="ARBA" id="ARBA00005896"/>
    </source>
</evidence>
<keyword evidence="11" id="KW-1185">Reference proteome</keyword>
<comment type="cofactor">
    <cofactor evidence="1">
        <name>Fe(2+)</name>
        <dbReference type="ChEBI" id="CHEBI:29033"/>
    </cofactor>
</comment>
<dbReference type="Pfam" id="PF01261">
    <property type="entry name" value="AP_endonuc_2"/>
    <property type="match status" value="1"/>
</dbReference>
<keyword evidence="3" id="KW-0479">Metal-binding</keyword>
<dbReference type="InterPro" id="IPR036237">
    <property type="entry name" value="Xyl_isomerase-like_sf"/>
</dbReference>
<dbReference type="InterPro" id="IPR042098">
    <property type="entry name" value="TauD-like_sf"/>
</dbReference>
<dbReference type="Gene3D" id="3.60.130.10">
    <property type="entry name" value="Clavaminate synthase-like"/>
    <property type="match status" value="1"/>
</dbReference>
<comment type="similarity">
    <text evidence="2">Belongs to the TfdA dioxygenase family.</text>
</comment>
<dbReference type="EMBL" id="QJNS01000213">
    <property type="protein sequence ID" value="RYO82548.1"/>
    <property type="molecule type" value="Genomic_DNA"/>
</dbReference>
<keyword evidence="5" id="KW-0560">Oxidoreductase</keyword>
<evidence type="ECO:0000259" key="9">
    <source>
        <dbReference type="Pfam" id="PF02668"/>
    </source>
</evidence>